<dbReference type="EMBL" id="RSCE01000019">
    <property type="protein sequence ID" value="RSH76951.1"/>
    <property type="molecule type" value="Genomic_DNA"/>
</dbReference>
<comment type="caution">
    <text evidence="2">The sequence shown here is derived from an EMBL/GenBank/DDBJ whole genome shotgun (WGS) entry which is preliminary data.</text>
</comment>
<reference evidence="2 3" key="1">
    <citation type="submission" date="2018-11" db="EMBL/GenBank/DDBJ databases">
        <title>Genome sequence of Apiotrichum porosum DSM 27194.</title>
        <authorList>
            <person name="Aliyu H."/>
            <person name="Gorte O."/>
            <person name="Ochsenreither K."/>
        </authorList>
    </citation>
    <scope>NUCLEOTIDE SEQUENCE [LARGE SCALE GENOMIC DNA]</scope>
    <source>
        <strain evidence="2 3">DSM 27194</strain>
    </source>
</reference>
<name>A0A427XDF9_9TREE</name>
<dbReference type="RefSeq" id="XP_028472098.1">
    <property type="nucleotide sequence ID" value="XM_028619525.1"/>
</dbReference>
<organism evidence="2 3">
    <name type="scientific">Apiotrichum porosum</name>
    <dbReference type="NCBI Taxonomy" id="105984"/>
    <lineage>
        <taxon>Eukaryota</taxon>
        <taxon>Fungi</taxon>
        <taxon>Dikarya</taxon>
        <taxon>Basidiomycota</taxon>
        <taxon>Agaricomycotina</taxon>
        <taxon>Tremellomycetes</taxon>
        <taxon>Trichosporonales</taxon>
        <taxon>Trichosporonaceae</taxon>
        <taxon>Apiotrichum</taxon>
    </lineage>
</organism>
<proteinExistence type="predicted"/>
<accession>A0A427XDF9</accession>
<evidence type="ECO:0000256" key="1">
    <source>
        <dbReference type="SAM" id="MobiDB-lite"/>
    </source>
</evidence>
<feature type="region of interest" description="Disordered" evidence="1">
    <location>
        <begin position="1"/>
        <end position="22"/>
    </location>
</feature>
<sequence>MPGAPSKRIHLDDQEGSHQVNGSQVAALGRAALDDFARPEDDEADVPTISAVDVETQHLLTTCRGEPGSIMDQLSRRRPTTIVHQQQIAPGQLSSLAEQGLQTGARQLDRVLDGGLGRLASGELTLEATLATDYISEHSVGFAQQIEVRQRAVAELVEYEDLAAHISSCLSHSNPYLLFGSPGACSNYPYWNSAITVFLQRGVQGKPAIMSVKMEVGDPSRPEVPAVYAIFFDDSIFKLHSSIIQNSASVSPQWKHPRPSKLRTLRPLAANSFGTGVAAAIAESDRLHDGIALSTRPSLFDFIEQRRAELTVHDNKETLLPLQLPSPRPGPDKKITAVYYHELADAINQPLYVARLDHCCWPLYELAAQSDLDEPASVFIRGIAAGSVHPDHVPPNTPTIFEVVVTRQSSLATAQASRRSLTGVTSSDTVIIGAPSDDQYRAAYAPMAAITKSLLPKNIPTGLMHMLRGDTTSSIYTIGVLAHPQGFSSAIGINYVHVHRVTPIRSLVTPHVLRIVNPITATRMGIVAIDGVIKEPLVKHSAPNTAFSFPCHLVSGTRGETETTEEKEQSLRSRHQYIIRRLGKPELLILVSNLASENDVVDAIVNMPYSLYGNVDDTKAVLRLVRQDNLSQVKKLEAEGKFEKDKKLKAIASGSKMSKGTRPTGILKFGKDRYGL</sequence>
<keyword evidence="3" id="KW-1185">Reference proteome</keyword>
<evidence type="ECO:0000313" key="2">
    <source>
        <dbReference type="EMBL" id="RSH76951.1"/>
    </source>
</evidence>
<dbReference type="Proteomes" id="UP000279236">
    <property type="component" value="Unassembled WGS sequence"/>
</dbReference>
<dbReference type="AlphaFoldDB" id="A0A427XDF9"/>
<dbReference type="GeneID" id="39588431"/>
<protein>
    <submittedName>
        <fullName evidence="2">Uncharacterized protein</fullName>
    </submittedName>
</protein>
<gene>
    <name evidence="2" type="ORF">EHS24_003888</name>
</gene>
<evidence type="ECO:0000313" key="3">
    <source>
        <dbReference type="Proteomes" id="UP000279236"/>
    </source>
</evidence>